<keyword evidence="2" id="KW-1185">Reference proteome</keyword>
<dbReference type="OrthoDB" id="195604at2759"/>
<dbReference type="AlphaFoldDB" id="A0A1R2CDY6"/>
<protein>
    <submittedName>
        <fullName evidence="1">Uncharacterized protein</fullName>
    </submittedName>
</protein>
<reference evidence="1 2" key="1">
    <citation type="submission" date="2016-11" db="EMBL/GenBank/DDBJ databases">
        <title>The macronuclear genome of Stentor coeruleus: a giant cell with tiny introns.</title>
        <authorList>
            <person name="Slabodnick M."/>
            <person name="Ruby J.G."/>
            <person name="Reiff S.B."/>
            <person name="Swart E.C."/>
            <person name="Gosai S."/>
            <person name="Prabakaran S."/>
            <person name="Witkowska E."/>
            <person name="Larue G.E."/>
            <person name="Fisher S."/>
            <person name="Freeman R.M."/>
            <person name="Gunawardena J."/>
            <person name="Chu W."/>
            <person name="Stover N.A."/>
            <person name="Gregory B.D."/>
            <person name="Nowacki M."/>
            <person name="Derisi J."/>
            <person name="Roy S.W."/>
            <person name="Marshall W.F."/>
            <person name="Sood P."/>
        </authorList>
    </citation>
    <scope>NUCLEOTIDE SEQUENCE [LARGE SCALE GENOMIC DNA]</scope>
    <source>
        <strain evidence="1">WM001</strain>
    </source>
</reference>
<name>A0A1R2CDY6_9CILI</name>
<evidence type="ECO:0000313" key="1">
    <source>
        <dbReference type="EMBL" id="OMJ87180.1"/>
    </source>
</evidence>
<dbReference type="Proteomes" id="UP000187209">
    <property type="component" value="Unassembled WGS sequence"/>
</dbReference>
<proteinExistence type="predicted"/>
<organism evidence="1 2">
    <name type="scientific">Stentor coeruleus</name>
    <dbReference type="NCBI Taxonomy" id="5963"/>
    <lineage>
        <taxon>Eukaryota</taxon>
        <taxon>Sar</taxon>
        <taxon>Alveolata</taxon>
        <taxon>Ciliophora</taxon>
        <taxon>Postciliodesmatophora</taxon>
        <taxon>Heterotrichea</taxon>
        <taxon>Heterotrichida</taxon>
        <taxon>Stentoridae</taxon>
        <taxon>Stentor</taxon>
    </lineage>
</organism>
<sequence>MHRKFKVLDFQKANVGKRIKSTKVRYMWKFELDKKEFQIDLYMSKLSGKRTIMLNGDVYANEKKSSAVYGNYPVKVGKRIAVVYEVDDNRFDLRIENISFEAYFNSYKSESSGFSSKNSSISDSKNPIQKFNSTPVISTDFTDKTKPEIKYQKHIISNQNTEKPPMKQRVKTPEDFNLIQFASSPKSNISLPDDLFSQPLTSSKTETLIHTKYNPFDELESINHPKEVKKDPLLDLLDLGNLSISEPPIRSSNRSHTNPQVYNNPYINMQTIPSGFPLNRQDIQTTQNQMMNGMMNNSMMPMQGMINNSMMPMQGMMNNYMMAYNPYMSGLGNPWAGSNK</sequence>
<evidence type="ECO:0000313" key="2">
    <source>
        <dbReference type="Proteomes" id="UP000187209"/>
    </source>
</evidence>
<comment type="caution">
    <text evidence="1">The sequence shown here is derived from an EMBL/GenBank/DDBJ whole genome shotgun (WGS) entry which is preliminary data.</text>
</comment>
<accession>A0A1R2CDY6</accession>
<dbReference type="EMBL" id="MPUH01000184">
    <property type="protein sequence ID" value="OMJ87180.1"/>
    <property type="molecule type" value="Genomic_DNA"/>
</dbReference>
<gene>
    <name evidence="1" type="ORF">SteCoe_11190</name>
</gene>